<evidence type="ECO:0000313" key="1">
    <source>
        <dbReference type="EMBL" id="TKY91111.1"/>
    </source>
</evidence>
<sequence length="577" mass="64615">MEVSLVLPAYNEADRIRETVITTAKTLSGITDSYEIIIAEDGSTDGTDRIASQLAKELDYVIHLHSDLRQGRGTALNRAFKASNGRILCYIDVDLATDMSHLRELIEAIRTQGYDFSTGSRMMPSSDVRRSAKRSFASKGFNFFTRTLLNSGLYDHQCGFKAFKRESLMSFIDSVEDKHWFWDTEVLIRAQHTGYKVKEFPVKWRHGGATKVDLFKDVFGMGSQIIRLWWQLKGSHIGGNPKIILAFILSIILLALIFIIVGIEDVWNAIVSVSPLFIGVAMLIYLLSWPIRGLRYKHILSQLGYNESLNFITGSIFISQSANVILPARMGDITRPYILKKKKQIPLTTGMSSIAIERVFDIIAITVIGILSVLIVMGEKSVANWMMPVMISSVIAILFFFLAIFFLSSKTKDGISLIERIIKRFLKPGDRTDKIVKIAEKFIEEIYIISTNPKSFTVVFFSSLLIWTVDIATCYLVLMAFPLVQNSVSHITLIAVVFLAVAVGNLVKMIPTTPGGIGTYESALTVVLSIAGIPVYISAAVAVIDHFIKNFITLLFGVIYLISFNMNWQEVLKIKDE</sequence>
<proteinExistence type="predicted"/>
<dbReference type="EMBL" id="QYBA01000259">
    <property type="protein sequence ID" value="TKY91111.1"/>
    <property type="molecule type" value="Genomic_DNA"/>
</dbReference>
<dbReference type="Proteomes" id="UP000315423">
    <property type="component" value="Unassembled WGS sequence"/>
</dbReference>
<reference evidence="1" key="1">
    <citation type="submission" date="2018-09" db="EMBL/GenBank/DDBJ databases">
        <title>A genomic encyclopedia of anaerobic methanotrophic archaea.</title>
        <authorList>
            <person name="Skennerton C.T."/>
            <person name="Chadwick G.L."/>
            <person name="Laso-Perez R."/>
            <person name="Leu A.O."/>
            <person name="Speth D.R."/>
            <person name="Yu H."/>
            <person name="Morgan-Lang C."/>
            <person name="Hatzenpichler R."/>
            <person name="Goudeau D."/>
            <person name="Malmstrom R."/>
            <person name="Woyke T."/>
            <person name="Hallam S."/>
            <person name="Tyson G.W."/>
            <person name="Wegener G."/>
            <person name="Boetius A."/>
            <person name="Orphan V.J."/>
        </authorList>
    </citation>
    <scope>NUCLEOTIDE SEQUENCE</scope>
    <source>
        <strain evidence="1">CONS3730D10UFb2</strain>
    </source>
</reference>
<gene>
    <name evidence="1" type="ORF">C5S46_07550</name>
</gene>
<evidence type="ECO:0000313" key="2">
    <source>
        <dbReference type="Proteomes" id="UP000315423"/>
    </source>
</evidence>
<name>A0AC61S8N8_9EURY</name>
<accession>A0AC61S8N8</accession>
<protein>
    <submittedName>
        <fullName evidence="1">TIGR00374 family protein</fullName>
    </submittedName>
</protein>
<organism evidence="1 2">
    <name type="scientific">Candidatus Methanomarinus sp</name>
    <dbReference type="NCBI Taxonomy" id="3386244"/>
    <lineage>
        <taxon>Archaea</taxon>
        <taxon>Methanobacteriati</taxon>
        <taxon>Methanobacteriota</taxon>
        <taxon>Stenosarchaea group</taxon>
        <taxon>Methanomicrobia</taxon>
        <taxon>Methanosarcinales</taxon>
        <taxon>ANME-2 cluster</taxon>
        <taxon>Candidatus Methanocomedenaceae</taxon>
        <taxon>Candidatus Methanomarinus</taxon>
    </lineage>
</organism>
<comment type="caution">
    <text evidence="1">The sequence shown here is derived from an EMBL/GenBank/DDBJ whole genome shotgun (WGS) entry which is preliminary data.</text>
</comment>